<feature type="domain" description="NAD-dependent epimerase/dehydratase" evidence="1">
    <location>
        <begin position="85"/>
        <end position="207"/>
    </location>
</feature>
<accession>A0ABQ5PUI1</accession>
<organism evidence="2 3">
    <name type="scientific">Geothrix edaphica</name>
    <dbReference type="NCBI Taxonomy" id="2927976"/>
    <lineage>
        <taxon>Bacteria</taxon>
        <taxon>Pseudomonadati</taxon>
        <taxon>Acidobacteriota</taxon>
        <taxon>Holophagae</taxon>
        <taxon>Holophagales</taxon>
        <taxon>Holophagaceae</taxon>
        <taxon>Geothrix</taxon>
    </lineage>
</organism>
<reference evidence="2" key="1">
    <citation type="journal article" date="2023" name="Antonie Van Leeuwenhoek">
        <title>Mesoterricola silvestris gen. nov., sp. nov., Mesoterricola sediminis sp. nov., Geothrix oryzae sp. nov., Geothrix edaphica sp. nov., Geothrix rubra sp. nov., and Geothrix limicola sp. nov., six novel members of Acidobacteriota isolated from soils.</title>
        <authorList>
            <person name="Itoh H."/>
            <person name="Sugisawa Y."/>
            <person name="Mise K."/>
            <person name="Xu Z."/>
            <person name="Kuniyasu M."/>
            <person name="Ushijima N."/>
            <person name="Kawano K."/>
            <person name="Kobayashi E."/>
            <person name="Shiratori Y."/>
            <person name="Masuda Y."/>
            <person name="Senoo K."/>
        </authorList>
    </citation>
    <scope>NUCLEOTIDE SEQUENCE</scope>
    <source>
        <strain evidence="2">Red802</strain>
    </source>
</reference>
<gene>
    <name evidence="2" type="ORF">GETHED_03170</name>
</gene>
<evidence type="ECO:0000259" key="1">
    <source>
        <dbReference type="Pfam" id="PF01370"/>
    </source>
</evidence>
<dbReference type="Proteomes" id="UP001165044">
    <property type="component" value="Unassembled WGS sequence"/>
</dbReference>
<dbReference type="InterPro" id="IPR051783">
    <property type="entry name" value="NAD(P)-dependent_oxidoreduct"/>
</dbReference>
<name>A0ABQ5PUI1_9BACT</name>
<comment type="caution">
    <text evidence="2">The sequence shown here is derived from an EMBL/GenBank/DDBJ whole genome shotgun (WGS) entry which is preliminary data.</text>
</comment>
<evidence type="ECO:0000313" key="3">
    <source>
        <dbReference type="Proteomes" id="UP001165044"/>
    </source>
</evidence>
<dbReference type="SUPFAM" id="SSF51735">
    <property type="entry name" value="NAD(P)-binding Rossmann-fold domains"/>
    <property type="match status" value="1"/>
</dbReference>
<evidence type="ECO:0000313" key="2">
    <source>
        <dbReference type="EMBL" id="GLH65953.1"/>
    </source>
</evidence>
<dbReference type="PANTHER" id="PTHR48079:SF6">
    <property type="entry name" value="NAD(P)-BINDING DOMAIN-CONTAINING PROTEIN-RELATED"/>
    <property type="match status" value="1"/>
</dbReference>
<dbReference type="Pfam" id="PF01370">
    <property type="entry name" value="Epimerase"/>
    <property type="match status" value="1"/>
</dbReference>
<keyword evidence="3" id="KW-1185">Reference proteome</keyword>
<dbReference type="PANTHER" id="PTHR48079">
    <property type="entry name" value="PROTEIN YEEZ"/>
    <property type="match status" value="1"/>
</dbReference>
<sequence>MGTCLIAGCGYTGARLARRLAGSGPVLAWTRSPAHAEALAATGIPARAVDFDGPVPPEVPALASVLYLAPPPATGEADSRLGRFLDSLAGARPEVLVYLSTTGVYGNAGGRAVDEATPPAPGDGAGRRRLAAERAAFAWCAERGVRCVALRVSGIYGPQRLPLDRLRAGEPVLRPEDSGPGNRIHVDDLVAACVAALGRPVSGVVNVADGDHRSMGAFLELVARLAGLPAPRRVTLAEARQELSPGMLAYATANRRVLNRRLVEDLGVRLRYADPEGGVRASLVEMGLISTAAR</sequence>
<dbReference type="EMBL" id="BSDC01000001">
    <property type="protein sequence ID" value="GLH65953.1"/>
    <property type="molecule type" value="Genomic_DNA"/>
</dbReference>
<dbReference type="RefSeq" id="WP_285606043.1">
    <property type="nucleotide sequence ID" value="NZ_BSDC01000001.1"/>
</dbReference>
<dbReference type="Gene3D" id="3.40.50.720">
    <property type="entry name" value="NAD(P)-binding Rossmann-like Domain"/>
    <property type="match status" value="1"/>
</dbReference>
<dbReference type="InterPro" id="IPR036291">
    <property type="entry name" value="NAD(P)-bd_dom_sf"/>
</dbReference>
<protein>
    <submittedName>
        <fullName evidence="2">NAD(P)-dependent oxidoreductase</fullName>
    </submittedName>
</protein>
<dbReference type="InterPro" id="IPR001509">
    <property type="entry name" value="Epimerase_deHydtase"/>
</dbReference>
<proteinExistence type="predicted"/>